<comment type="caution">
    <text evidence="1">The sequence shown here is derived from an EMBL/GenBank/DDBJ whole genome shotgun (WGS) entry which is preliminary data.</text>
</comment>
<name>A0ACC1X5U2_MELAZ</name>
<protein>
    <submittedName>
        <fullName evidence="1">Histone-lysine N-methyltransferase, H3 lysine-9 specific protein</fullName>
    </submittedName>
</protein>
<evidence type="ECO:0000313" key="1">
    <source>
        <dbReference type="EMBL" id="KAJ4706514.1"/>
    </source>
</evidence>
<sequence length="387" mass="43880">MSSLNPLANEQDKGFKGSLRDPKRPKVSAFGTFAKVCGPLTREVDDNAVRKFPKGRGSLAREIDYHHQAKPLERTTALPSSAPRKYPPRRILKGISVKRDFPDGCGKQNLVQSKFSLAVKIKSVVDVKRKPMVKVKNKSSQIVNHKQSEVDFQRIKVKEILNLFQEVFYKLMEEQAAKETLKCLMKAARILRRNGKWINTSKRLGSIPGVKVGDKFKWMSELNVIGLHHQFFSGIDYMKVGRKLLATSIVDAGRYANETESCDILIYVGQGGNPQVAKGQIGDQKLERGNLALKNSMEAKTPVRVISKISKSYYDVNGRKIDSANVMYVYDGLFFVDKYWREVGPYGKLVFKFMLKRTLGQTHCGSLENMSEKVGMYQNEMPLLMYR</sequence>
<accession>A0ACC1X5U2</accession>
<organism evidence="1 2">
    <name type="scientific">Melia azedarach</name>
    <name type="common">Chinaberry tree</name>
    <dbReference type="NCBI Taxonomy" id="155640"/>
    <lineage>
        <taxon>Eukaryota</taxon>
        <taxon>Viridiplantae</taxon>
        <taxon>Streptophyta</taxon>
        <taxon>Embryophyta</taxon>
        <taxon>Tracheophyta</taxon>
        <taxon>Spermatophyta</taxon>
        <taxon>Magnoliopsida</taxon>
        <taxon>eudicotyledons</taxon>
        <taxon>Gunneridae</taxon>
        <taxon>Pentapetalae</taxon>
        <taxon>rosids</taxon>
        <taxon>malvids</taxon>
        <taxon>Sapindales</taxon>
        <taxon>Meliaceae</taxon>
        <taxon>Melia</taxon>
    </lineage>
</organism>
<gene>
    <name evidence="1" type="ORF">OWV82_020151</name>
</gene>
<dbReference type="EMBL" id="CM051404">
    <property type="protein sequence ID" value="KAJ4706514.1"/>
    <property type="molecule type" value="Genomic_DNA"/>
</dbReference>
<dbReference type="Proteomes" id="UP001164539">
    <property type="component" value="Chromosome 11"/>
</dbReference>
<evidence type="ECO:0000313" key="2">
    <source>
        <dbReference type="Proteomes" id="UP001164539"/>
    </source>
</evidence>
<reference evidence="1 2" key="1">
    <citation type="journal article" date="2023" name="Science">
        <title>Complex scaffold remodeling in plant triterpene biosynthesis.</title>
        <authorList>
            <person name="De La Pena R."/>
            <person name="Hodgson H."/>
            <person name="Liu J.C."/>
            <person name="Stephenson M.J."/>
            <person name="Martin A.C."/>
            <person name="Owen C."/>
            <person name="Harkess A."/>
            <person name="Leebens-Mack J."/>
            <person name="Jimenez L.E."/>
            <person name="Osbourn A."/>
            <person name="Sattely E.S."/>
        </authorList>
    </citation>
    <scope>NUCLEOTIDE SEQUENCE [LARGE SCALE GENOMIC DNA]</scope>
    <source>
        <strain evidence="2">cv. JPN11</strain>
        <tissue evidence="1">Leaf</tissue>
    </source>
</reference>
<proteinExistence type="predicted"/>
<keyword evidence="2" id="KW-1185">Reference proteome</keyword>